<evidence type="ECO:0000313" key="3">
    <source>
        <dbReference type="Proteomes" id="UP000422993"/>
    </source>
</evidence>
<dbReference type="Proteomes" id="UP000422993">
    <property type="component" value="Segment"/>
</dbReference>
<dbReference type="EMBL" id="MN585996">
    <property type="protein sequence ID" value="QGJ90422.1"/>
    <property type="molecule type" value="Genomic_DNA"/>
</dbReference>
<gene>
    <name evidence="2" type="primary">77</name>
    <name evidence="2" type="ORF">PBI_CROCHETER_77</name>
</gene>
<keyword evidence="1" id="KW-0812">Transmembrane</keyword>
<evidence type="ECO:0000313" key="2">
    <source>
        <dbReference type="EMBL" id="QGJ90422.1"/>
    </source>
</evidence>
<proteinExistence type="predicted"/>
<name>A0A649VEP2_9CAUD</name>
<evidence type="ECO:0000256" key="1">
    <source>
        <dbReference type="SAM" id="Phobius"/>
    </source>
</evidence>
<dbReference type="KEGG" id="vg:55624628"/>
<keyword evidence="3" id="KW-1185">Reference proteome</keyword>
<keyword evidence="1" id="KW-0472">Membrane</keyword>
<keyword evidence="1" id="KW-1133">Transmembrane helix</keyword>
<dbReference type="RefSeq" id="YP_009853940.1">
    <property type="nucleotide sequence ID" value="NC_048825.1"/>
</dbReference>
<dbReference type="GeneID" id="55624628"/>
<protein>
    <submittedName>
        <fullName evidence="2">Uncharacterized protein</fullName>
    </submittedName>
</protein>
<accession>A0A649VEP2</accession>
<feature type="transmembrane region" description="Helical" evidence="1">
    <location>
        <begin position="12"/>
        <end position="34"/>
    </location>
</feature>
<organism evidence="2 3">
    <name type="scientific">Gordonia phage Crocheter</name>
    <dbReference type="NCBI Taxonomy" id="2656532"/>
    <lineage>
        <taxon>Viruses</taxon>
        <taxon>Duplodnaviria</taxon>
        <taxon>Heunggongvirae</taxon>
        <taxon>Uroviricota</taxon>
        <taxon>Caudoviricetes</taxon>
        <taxon>Deejayvirinae</taxon>
        <taxon>Kenoshavirus</taxon>
        <taxon>Kenoshavirus crocheter</taxon>
    </lineage>
</organism>
<sequence>MANNKRKNYGFFNFVLDVILTCLTGGLWLIWIFCREMRR</sequence>
<reference evidence="2 3" key="1">
    <citation type="submission" date="2019-10" db="EMBL/GenBank/DDBJ databases">
        <authorList>
            <person name="Divens A.M."/>
            <person name="Garlena R.A."/>
            <person name="Russell D.A."/>
            <person name="Pope W.H."/>
            <person name="Jacobs-Sera D."/>
            <person name="Hatfull G.F."/>
        </authorList>
    </citation>
    <scope>NUCLEOTIDE SEQUENCE [LARGE SCALE GENOMIC DNA]</scope>
</reference>